<keyword evidence="3" id="KW-0812">Transmembrane</keyword>
<evidence type="ECO:0000259" key="4">
    <source>
        <dbReference type="PROSITE" id="PS50076"/>
    </source>
</evidence>
<dbReference type="Gene3D" id="2.30.30.40">
    <property type="entry name" value="SH3 Domains"/>
    <property type="match status" value="1"/>
</dbReference>
<dbReference type="Gene3D" id="1.10.287.110">
    <property type="entry name" value="DnaJ domain"/>
    <property type="match status" value="1"/>
</dbReference>
<evidence type="ECO:0000256" key="3">
    <source>
        <dbReference type="SAM" id="Phobius"/>
    </source>
</evidence>
<feature type="compositionally biased region" description="Low complexity" evidence="2">
    <location>
        <begin position="170"/>
        <end position="182"/>
    </location>
</feature>
<comment type="caution">
    <text evidence="5">The sequence shown here is derived from an EMBL/GenBank/DDBJ whole genome shotgun (WGS) entry which is preliminary data.</text>
</comment>
<keyword evidence="1" id="KW-0143">Chaperone</keyword>
<gene>
    <name evidence="5" type="ORF">MUY27_18995</name>
</gene>
<dbReference type="RefSeq" id="WP_245132774.1">
    <property type="nucleotide sequence ID" value="NZ_JALJEJ010000013.1"/>
</dbReference>
<keyword evidence="3" id="KW-0472">Membrane</keyword>
<dbReference type="InterPro" id="IPR001623">
    <property type="entry name" value="DnaJ_domain"/>
</dbReference>
<dbReference type="InterPro" id="IPR051938">
    <property type="entry name" value="Apopto_cytoskel_mod"/>
</dbReference>
<feature type="region of interest" description="Disordered" evidence="2">
    <location>
        <begin position="128"/>
        <end position="182"/>
    </location>
</feature>
<dbReference type="Pfam" id="PF00226">
    <property type="entry name" value="DnaJ"/>
    <property type="match status" value="1"/>
</dbReference>
<dbReference type="Proteomes" id="UP001139450">
    <property type="component" value="Unassembled WGS sequence"/>
</dbReference>
<reference evidence="5" key="1">
    <citation type="submission" date="2022-04" db="EMBL/GenBank/DDBJ databases">
        <title>Mucilaginibacter sp. RS28 isolated from freshwater.</title>
        <authorList>
            <person name="Ko S.-R."/>
        </authorList>
    </citation>
    <scope>NUCLEOTIDE SEQUENCE</scope>
    <source>
        <strain evidence="5">RS28</strain>
    </source>
</reference>
<evidence type="ECO:0000313" key="5">
    <source>
        <dbReference type="EMBL" id="MCJ8211814.1"/>
    </source>
</evidence>
<feature type="transmembrane region" description="Helical" evidence="3">
    <location>
        <begin position="85"/>
        <end position="105"/>
    </location>
</feature>
<dbReference type="CDD" id="cd06257">
    <property type="entry name" value="DnaJ"/>
    <property type="match status" value="1"/>
</dbReference>
<evidence type="ECO:0000256" key="2">
    <source>
        <dbReference type="SAM" id="MobiDB-lite"/>
    </source>
</evidence>
<organism evidence="5 6">
    <name type="scientific">Mucilaginibacter straminoryzae</name>
    <dbReference type="NCBI Taxonomy" id="2932774"/>
    <lineage>
        <taxon>Bacteria</taxon>
        <taxon>Pseudomonadati</taxon>
        <taxon>Bacteroidota</taxon>
        <taxon>Sphingobacteriia</taxon>
        <taxon>Sphingobacteriales</taxon>
        <taxon>Sphingobacteriaceae</taxon>
        <taxon>Mucilaginibacter</taxon>
    </lineage>
</organism>
<keyword evidence="3" id="KW-1133">Transmembrane helix</keyword>
<dbReference type="InterPro" id="IPR036869">
    <property type="entry name" value="J_dom_sf"/>
</dbReference>
<protein>
    <submittedName>
        <fullName evidence="5">DnaJ domain-containing protein</fullName>
    </submittedName>
</protein>
<keyword evidence="6" id="KW-1185">Reference proteome</keyword>
<dbReference type="SMART" id="SM00271">
    <property type="entry name" value="DnaJ"/>
    <property type="match status" value="1"/>
</dbReference>
<dbReference type="SUPFAM" id="SSF46565">
    <property type="entry name" value="Chaperone J-domain"/>
    <property type="match status" value="1"/>
</dbReference>
<evidence type="ECO:0000256" key="1">
    <source>
        <dbReference type="ARBA" id="ARBA00023186"/>
    </source>
</evidence>
<dbReference type="PRINTS" id="PR00625">
    <property type="entry name" value="JDOMAIN"/>
</dbReference>
<proteinExistence type="predicted"/>
<accession>A0A9X2BAG5</accession>
<dbReference type="PANTHER" id="PTHR44145">
    <property type="entry name" value="DNAJ HOMOLOG SUBFAMILY A MEMBER 3, MITOCHONDRIAL"/>
    <property type="match status" value="1"/>
</dbReference>
<dbReference type="Pfam" id="PF08239">
    <property type="entry name" value="SH3_3"/>
    <property type="match status" value="1"/>
</dbReference>
<feature type="compositionally biased region" description="Basic residues" evidence="2">
    <location>
        <begin position="128"/>
        <end position="139"/>
    </location>
</feature>
<evidence type="ECO:0000313" key="6">
    <source>
        <dbReference type="Proteomes" id="UP001139450"/>
    </source>
</evidence>
<sequence length="273" mass="30740">MMKDLYYILGIPGNATPSQIKDAHVTLSNRFKPETDQYDYILDRHLKELNEAYEILSDPIRRRRYDRALKRSQQRRIALFKTRTINVAVTLALVAITAIFGAYVYKVLRKPAPVQTPPVIAKVEPVVKHNKPHKRKHRKALDIASAERKSTKPTPETADEVKTEQPPAEPAQVPTAKAATVPATVEKPTAKTDAPLRLVKRVEPLPTSTYTTFLKPNLTGTVYLHQQADYMSAVVTVLPKNAKVSVLEEGQNFCKIAFNNYTGYVPRWTLNGL</sequence>
<dbReference type="EMBL" id="JALJEJ010000013">
    <property type="protein sequence ID" value="MCJ8211814.1"/>
    <property type="molecule type" value="Genomic_DNA"/>
</dbReference>
<dbReference type="PROSITE" id="PS50076">
    <property type="entry name" value="DNAJ_2"/>
    <property type="match status" value="1"/>
</dbReference>
<dbReference type="PANTHER" id="PTHR44145:SF3">
    <property type="entry name" value="DNAJ HOMOLOG SUBFAMILY A MEMBER 3, MITOCHONDRIAL"/>
    <property type="match status" value="1"/>
</dbReference>
<name>A0A9X2BAG5_9SPHI</name>
<dbReference type="InterPro" id="IPR003646">
    <property type="entry name" value="SH3-like_bac-type"/>
</dbReference>
<feature type="domain" description="J" evidence="4">
    <location>
        <begin position="4"/>
        <end position="69"/>
    </location>
</feature>
<dbReference type="AlphaFoldDB" id="A0A9X2BAG5"/>